<sequence>MEQNGKFGVVDDKDNLILPFKYSNITEAITSDNGHLDDAFHVWDADGRIGVAKVINGKGKEIVPCAGNYDRIWGYESYGVIVVKNGKEGCIKENGATFCRTVYDGHINGMKRVGFIKNSGTSNDVSVDIYDYNGKYLTTVKVGNNYLDQRWFVQKYLM</sequence>
<dbReference type="Pfam" id="PF14903">
    <property type="entry name" value="WG_beta_rep"/>
    <property type="match status" value="2"/>
</dbReference>
<evidence type="ECO:0000313" key="2">
    <source>
        <dbReference type="Proteomes" id="UP000824076"/>
    </source>
</evidence>
<dbReference type="Proteomes" id="UP000824076">
    <property type="component" value="Unassembled WGS sequence"/>
</dbReference>
<evidence type="ECO:0000313" key="1">
    <source>
        <dbReference type="EMBL" id="HIU38746.1"/>
    </source>
</evidence>
<dbReference type="AlphaFoldDB" id="A0A9D1ILE9"/>
<reference evidence="1" key="1">
    <citation type="submission" date="2020-10" db="EMBL/GenBank/DDBJ databases">
        <authorList>
            <person name="Gilroy R."/>
        </authorList>
    </citation>
    <scope>NUCLEOTIDE SEQUENCE</scope>
    <source>
        <strain evidence="1">17073</strain>
    </source>
</reference>
<name>A0A9D1ILE9_9BACT</name>
<comment type="caution">
    <text evidence="1">The sequence shown here is derived from an EMBL/GenBank/DDBJ whole genome shotgun (WGS) entry which is preliminary data.</text>
</comment>
<reference evidence="1" key="2">
    <citation type="journal article" date="2021" name="PeerJ">
        <title>Extensive microbial diversity within the chicken gut microbiome revealed by metagenomics and culture.</title>
        <authorList>
            <person name="Gilroy R."/>
            <person name="Ravi A."/>
            <person name="Getino M."/>
            <person name="Pursley I."/>
            <person name="Horton D.L."/>
            <person name="Alikhan N.F."/>
            <person name="Baker D."/>
            <person name="Gharbi K."/>
            <person name="Hall N."/>
            <person name="Watson M."/>
            <person name="Adriaenssens E.M."/>
            <person name="Foster-Nyarko E."/>
            <person name="Jarju S."/>
            <person name="Secka A."/>
            <person name="Antonio M."/>
            <person name="Oren A."/>
            <person name="Chaudhuri R.R."/>
            <person name="La Ragione R."/>
            <person name="Hildebrand F."/>
            <person name="Pallen M.J."/>
        </authorList>
    </citation>
    <scope>NUCLEOTIDE SEQUENCE</scope>
    <source>
        <strain evidence="1">17073</strain>
    </source>
</reference>
<proteinExistence type="predicted"/>
<dbReference type="EMBL" id="DVMS01000104">
    <property type="protein sequence ID" value="HIU38746.1"/>
    <property type="molecule type" value="Genomic_DNA"/>
</dbReference>
<accession>A0A9D1ILE9</accession>
<protein>
    <recommendedName>
        <fullName evidence="3">WG repeat-containing protein</fullName>
    </recommendedName>
</protein>
<evidence type="ECO:0008006" key="3">
    <source>
        <dbReference type="Google" id="ProtNLM"/>
    </source>
</evidence>
<dbReference type="InterPro" id="IPR032774">
    <property type="entry name" value="WG_beta_rep"/>
</dbReference>
<gene>
    <name evidence="1" type="ORF">IAD18_03645</name>
</gene>
<organism evidence="1 2">
    <name type="scientific">Candidatus Limisoma intestinavium</name>
    <dbReference type="NCBI Taxonomy" id="2840856"/>
    <lineage>
        <taxon>Bacteria</taxon>
        <taxon>Pseudomonadati</taxon>
        <taxon>Bacteroidota</taxon>
        <taxon>Bacteroidia</taxon>
        <taxon>Bacteroidales</taxon>
        <taxon>Candidatus Limisoma</taxon>
    </lineage>
</organism>